<feature type="region of interest" description="Disordered" evidence="1">
    <location>
        <begin position="17"/>
        <end position="47"/>
    </location>
</feature>
<sequence>MCLPVFFLWSISDRNHTPEKTSKKIPFKNNHNSIKTPKIKNKYNHSC</sequence>
<protein>
    <submittedName>
        <fullName evidence="2">Uncharacterized protein</fullName>
    </submittedName>
</protein>
<proteinExistence type="predicted"/>
<name>A0A077NA18_XENBV</name>
<dbReference type="AlphaFoldDB" id="A0A077NA18"/>
<evidence type="ECO:0000313" key="3">
    <source>
        <dbReference type="Proteomes" id="UP000028511"/>
    </source>
</evidence>
<dbReference type="EMBL" id="CBSW010000073">
    <property type="protein sequence ID" value="CDG95854.1"/>
    <property type="molecule type" value="Genomic_DNA"/>
</dbReference>
<comment type="caution">
    <text evidence="2">The sequence shown here is derived from an EMBL/GenBank/DDBJ whole genome shotgun (WGS) entry which is preliminary data.</text>
</comment>
<accession>A0A077NA18</accession>
<evidence type="ECO:0000256" key="1">
    <source>
        <dbReference type="SAM" id="MobiDB-lite"/>
    </source>
</evidence>
<gene>
    <name evidence="2" type="ORF">XBP1_1640005</name>
</gene>
<dbReference type="HOGENOM" id="CLU_3174867_0_0_6"/>
<feature type="compositionally biased region" description="Basic residues" evidence="1">
    <location>
        <begin position="37"/>
        <end position="47"/>
    </location>
</feature>
<reference evidence="2" key="1">
    <citation type="submission" date="2013-07" db="EMBL/GenBank/DDBJ databases">
        <title>Sub-species coevolution in mutualistic symbiosis.</title>
        <authorList>
            <person name="Murfin K."/>
            <person name="Klassen J."/>
            <person name="Lee M."/>
            <person name="Forst S."/>
            <person name="Stock P."/>
            <person name="Goodrich-Blair H."/>
        </authorList>
    </citation>
    <scope>NUCLEOTIDE SEQUENCE [LARGE SCALE GENOMIC DNA]</scope>
    <source>
        <strain evidence="2">Puntauvense</strain>
    </source>
</reference>
<evidence type="ECO:0000313" key="2">
    <source>
        <dbReference type="EMBL" id="CDG95854.1"/>
    </source>
</evidence>
<organism evidence="2 3">
    <name type="scientific">Xenorhabdus bovienii str. puntauvense</name>
    <dbReference type="NCBI Taxonomy" id="1398201"/>
    <lineage>
        <taxon>Bacteria</taxon>
        <taxon>Pseudomonadati</taxon>
        <taxon>Pseudomonadota</taxon>
        <taxon>Gammaproteobacteria</taxon>
        <taxon>Enterobacterales</taxon>
        <taxon>Morganellaceae</taxon>
        <taxon>Xenorhabdus</taxon>
    </lineage>
</organism>
<dbReference type="Proteomes" id="UP000028511">
    <property type="component" value="Unassembled WGS sequence"/>
</dbReference>